<gene>
    <name evidence="1" type="ORF">SAMN04488557_2169</name>
</gene>
<dbReference type="EMBL" id="FPCH01000002">
    <property type="protein sequence ID" value="SFV33962.1"/>
    <property type="molecule type" value="Genomic_DNA"/>
</dbReference>
<dbReference type="Proteomes" id="UP000199423">
    <property type="component" value="Unassembled WGS sequence"/>
</dbReference>
<keyword evidence="2" id="KW-1185">Reference proteome</keyword>
<dbReference type="STRING" id="51670.SAMN04488557_2169"/>
<accession>A0A1I7NH33</accession>
<dbReference type="AlphaFoldDB" id="A0A1I7NH33"/>
<protein>
    <submittedName>
        <fullName evidence="1">Uncharacterized protein</fullName>
    </submittedName>
</protein>
<evidence type="ECO:0000313" key="1">
    <source>
        <dbReference type="EMBL" id="SFV33962.1"/>
    </source>
</evidence>
<reference evidence="2" key="1">
    <citation type="submission" date="2016-10" db="EMBL/GenBank/DDBJ databases">
        <authorList>
            <person name="Varghese N."/>
            <person name="Submissions S."/>
        </authorList>
    </citation>
    <scope>NUCLEOTIDE SEQUENCE [LARGE SCALE GENOMIC DNA]</scope>
    <source>
        <strain evidence="2">DSM 1565</strain>
    </source>
</reference>
<evidence type="ECO:0000313" key="2">
    <source>
        <dbReference type="Proteomes" id="UP000199423"/>
    </source>
</evidence>
<organism evidence="1 2">
    <name type="scientific">Hyphomicrobium facile</name>
    <dbReference type="NCBI Taxonomy" id="51670"/>
    <lineage>
        <taxon>Bacteria</taxon>
        <taxon>Pseudomonadati</taxon>
        <taxon>Pseudomonadota</taxon>
        <taxon>Alphaproteobacteria</taxon>
        <taxon>Hyphomicrobiales</taxon>
        <taxon>Hyphomicrobiaceae</taxon>
        <taxon>Hyphomicrobium</taxon>
    </lineage>
</organism>
<name>A0A1I7NH33_9HYPH</name>
<proteinExistence type="predicted"/>
<sequence>MLPTYSPHDIVLVYTFPLQAYPIRCEHPASGVVCEVKERFAPKLVIPHAANENAAEDACEAWANIAGRRTITISDRLELCRHIGSPVPERMNSPKSGLKRVNIFERLAAVSQRIRQCPSGAVRRRLSPGLGTALAACIAALALAAFAPEHLALADGIRSERPEPATAHIPSLMLFSCVVVQPCSDVHAEDRR</sequence>